<dbReference type="Proteomes" id="UP000246991">
    <property type="component" value="Unassembled WGS sequence"/>
</dbReference>
<proteinExistence type="predicted"/>
<comment type="caution">
    <text evidence="2">The sequence shown here is derived from an EMBL/GenBank/DDBJ whole genome shotgun (WGS) entry which is preliminary data.</text>
</comment>
<dbReference type="AlphaFoldDB" id="A0A317T4T7"/>
<evidence type="ECO:0000313" key="3">
    <source>
        <dbReference type="Proteomes" id="UP000246991"/>
    </source>
</evidence>
<organism evidence="2 3">
    <name type="scientific">Tuber magnatum</name>
    <name type="common">white Piedmont truffle</name>
    <dbReference type="NCBI Taxonomy" id="42249"/>
    <lineage>
        <taxon>Eukaryota</taxon>
        <taxon>Fungi</taxon>
        <taxon>Dikarya</taxon>
        <taxon>Ascomycota</taxon>
        <taxon>Pezizomycotina</taxon>
        <taxon>Pezizomycetes</taxon>
        <taxon>Pezizales</taxon>
        <taxon>Tuberaceae</taxon>
        <taxon>Tuber</taxon>
    </lineage>
</organism>
<keyword evidence="1" id="KW-0812">Transmembrane</keyword>
<sequence length="82" mass="9334">MYNDLSYELMFDDVGRITIGINKKIKKINEKSILSEGNRLASSLACYGWIFGYFLYIEDGWNYSMGDSGYGNSFSSLMAFVL</sequence>
<evidence type="ECO:0000256" key="1">
    <source>
        <dbReference type="SAM" id="Phobius"/>
    </source>
</evidence>
<gene>
    <name evidence="2" type="ORF">C7212DRAFT_355825</name>
</gene>
<evidence type="ECO:0000313" key="2">
    <source>
        <dbReference type="EMBL" id="PWW80797.1"/>
    </source>
</evidence>
<protein>
    <submittedName>
        <fullName evidence="2">Uncharacterized protein</fullName>
    </submittedName>
</protein>
<keyword evidence="1" id="KW-1133">Transmembrane helix</keyword>
<reference evidence="2 3" key="1">
    <citation type="submission" date="2018-03" db="EMBL/GenBank/DDBJ databases">
        <title>Genomes of Pezizomycetes fungi and the evolution of truffles.</title>
        <authorList>
            <person name="Murat C."/>
            <person name="Payen T."/>
            <person name="Noel B."/>
            <person name="Kuo A."/>
            <person name="Martin F.M."/>
        </authorList>
    </citation>
    <scope>NUCLEOTIDE SEQUENCE [LARGE SCALE GENOMIC DNA]</scope>
    <source>
        <strain evidence="2">091103-1</strain>
    </source>
</reference>
<keyword evidence="1" id="KW-0472">Membrane</keyword>
<accession>A0A317T4T7</accession>
<feature type="transmembrane region" description="Helical" evidence="1">
    <location>
        <begin position="40"/>
        <end position="57"/>
    </location>
</feature>
<name>A0A317T4T7_9PEZI</name>
<keyword evidence="3" id="KW-1185">Reference proteome</keyword>
<dbReference type="EMBL" id="PYWC01000001">
    <property type="protein sequence ID" value="PWW80797.1"/>
    <property type="molecule type" value="Genomic_DNA"/>
</dbReference>
<dbReference type="OrthoDB" id="10595617at2759"/>